<dbReference type="EMBL" id="CP157804">
    <property type="protein sequence ID" value="XBQ23242.1"/>
    <property type="molecule type" value="Genomic_DNA"/>
</dbReference>
<gene>
    <name evidence="1" type="ORF">ABNE31_16750</name>
</gene>
<proteinExistence type="predicted"/>
<sequence length="323" mass="33961">MKNWFKYITILFAGAGLLATSCEDSDQPVDQVVAGTERGAVLRTANLISNELPIGDASAGFSVELEIQDQENGALVDQVEVYVGFRDNTESIGPGTDVDEALYGTVASSEFTNGPFGLPRFSYSIALSDMLAFVNRTDADITGGDQFTVRFELVLSDGRRYSFADNTGTLTGSFFSSPFLYTPTVICPVAADLFVGEYNLTVTPDSPIGGTPVWNDQVVTLSVGSTSTQRVFEATYLEGLAIGNGPESFTFEMICGETIALAGQGTGLSCSGVNITLGPIGDDVDSGTYDIADDSSFTVVFIENEGSACGGGPAVMTATLTKI</sequence>
<protein>
    <recommendedName>
        <fullName evidence="2">DUF4382 domain-containing protein</fullName>
    </recommendedName>
</protein>
<name>A0AAU7N0P7_9FLAO</name>
<dbReference type="RefSeq" id="WP_293289797.1">
    <property type="nucleotide sequence ID" value="NZ_CP157804.1"/>
</dbReference>
<reference evidence="1" key="1">
    <citation type="submission" date="2024-05" db="EMBL/GenBank/DDBJ databases">
        <title>Draft Genome Sequences of Flagellimonas sp. MMG031 and Marinobacter sp. MMG032 Isolated from the dinoflagellate Symbiodinium pilosum.</title>
        <authorList>
            <person name="Shikuma N.J."/>
            <person name="Farrell M.V."/>
        </authorList>
    </citation>
    <scope>NUCLEOTIDE SEQUENCE</scope>
    <source>
        <strain evidence="1">MMG031</strain>
    </source>
</reference>
<evidence type="ECO:0008006" key="2">
    <source>
        <dbReference type="Google" id="ProtNLM"/>
    </source>
</evidence>
<organism evidence="1">
    <name type="scientific">Flagellimonas sp. MMG031</name>
    <dbReference type="NCBI Taxonomy" id="3158549"/>
    <lineage>
        <taxon>Bacteria</taxon>
        <taxon>Pseudomonadati</taxon>
        <taxon>Bacteroidota</taxon>
        <taxon>Flavobacteriia</taxon>
        <taxon>Flavobacteriales</taxon>
        <taxon>Flavobacteriaceae</taxon>
        <taxon>Flagellimonas</taxon>
    </lineage>
</organism>
<dbReference type="PROSITE" id="PS51257">
    <property type="entry name" value="PROKAR_LIPOPROTEIN"/>
    <property type="match status" value="1"/>
</dbReference>
<evidence type="ECO:0000313" key="1">
    <source>
        <dbReference type="EMBL" id="XBQ23242.1"/>
    </source>
</evidence>
<accession>A0AAU7N0P7</accession>
<dbReference type="KEGG" id="fld:ABNE31_16750"/>
<dbReference type="AlphaFoldDB" id="A0AAU7N0P7"/>